<feature type="compositionally biased region" description="Acidic residues" evidence="10">
    <location>
        <begin position="1233"/>
        <end position="1243"/>
    </location>
</feature>
<gene>
    <name evidence="13" type="ORF">CSSPTR1EN2_LOCUS19533</name>
</gene>
<dbReference type="SMART" id="SM00213">
    <property type="entry name" value="UBQ"/>
    <property type="match status" value="1"/>
</dbReference>
<proteinExistence type="inferred from homology"/>
<feature type="domain" description="Bromo" evidence="11">
    <location>
        <begin position="1890"/>
        <end position="1953"/>
    </location>
</feature>
<dbReference type="PROSITE" id="PS00633">
    <property type="entry name" value="BROMODOMAIN_1"/>
    <property type="match status" value="1"/>
</dbReference>
<dbReference type="InterPro" id="IPR040240">
    <property type="entry name" value="TAF1"/>
</dbReference>
<feature type="compositionally biased region" description="Basic residues" evidence="10">
    <location>
        <begin position="1818"/>
        <end position="1828"/>
    </location>
</feature>
<evidence type="ECO:0000256" key="1">
    <source>
        <dbReference type="ARBA" id="ARBA00004123"/>
    </source>
</evidence>
<keyword evidence="9" id="KW-0175">Coiled coil</keyword>
<evidence type="ECO:0000313" key="13">
    <source>
        <dbReference type="EMBL" id="CAK9229038.1"/>
    </source>
</evidence>
<keyword evidence="5" id="KW-0804">Transcription</keyword>
<dbReference type="PRINTS" id="PR00503">
    <property type="entry name" value="BROMODOMAIN"/>
</dbReference>
<dbReference type="Pfam" id="PF00240">
    <property type="entry name" value="ubiquitin"/>
    <property type="match status" value="1"/>
</dbReference>
<feature type="compositionally biased region" description="Basic and acidic residues" evidence="10">
    <location>
        <begin position="262"/>
        <end position="273"/>
    </location>
</feature>
<feature type="region of interest" description="Disordered" evidence="10">
    <location>
        <begin position="403"/>
        <end position="428"/>
    </location>
</feature>
<dbReference type="InterPro" id="IPR009067">
    <property type="entry name" value="TAF_II_230-bd"/>
</dbReference>
<feature type="compositionally biased region" description="Acidic residues" evidence="10">
    <location>
        <begin position="15"/>
        <end position="53"/>
    </location>
</feature>
<feature type="region of interest" description="Disordered" evidence="10">
    <location>
        <begin position="1"/>
        <end position="78"/>
    </location>
</feature>
<keyword evidence="6" id="KW-0539">Nucleus</keyword>
<comment type="similarity">
    <text evidence="2">Belongs to the TAF1 family.</text>
</comment>
<evidence type="ECO:0000256" key="3">
    <source>
        <dbReference type="ARBA" id="ARBA00023015"/>
    </source>
</evidence>
<feature type="compositionally biased region" description="Basic and acidic residues" evidence="10">
    <location>
        <begin position="1692"/>
        <end position="1732"/>
    </location>
</feature>
<feature type="region of interest" description="Disordered" evidence="10">
    <location>
        <begin position="144"/>
        <end position="182"/>
    </location>
</feature>
<dbReference type="PROSITE" id="PS50014">
    <property type="entry name" value="BROMODOMAIN_2"/>
    <property type="match status" value="1"/>
</dbReference>
<accession>A0ABP0UT90</accession>
<evidence type="ECO:0000256" key="10">
    <source>
        <dbReference type="SAM" id="MobiDB-lite"/>
    </source>
</evidence>
<dbReference type="Pfam" id="PF00439">
    <property type="entry name" value="Bromodomain"/>
    <property type="match status" value="1"/>
</dbReference>
<dbReference type="SUPFAM" id="SSF47055">
    <property type="entry name" value="TAF(II)230 TBP-binding fragment"/>
    <property type="match status" value="1"/>
</dbReference>
<keyword evidence="14" id="KW-1185">Reference proteome</keyword>
<organism evidence="13 14">
    <name type="scientific">Sphagnum troendelagicum</name>
    <dbReference type="NCBI Taxonomy" id="128251"/>
    <lineage>
        <taxon>Eukaryota</taxon>
        <taxon>Viridiplantae</taxon>
        <taxon>Streptophyta</taxon>
        <taxon>Embryophyta</taxon>
        <taxon>Bryophyta</taxon>
        <taxon>Sphagnophytina</taxon>
        <taxon>Sphagnopsida</taxon>
        <taxon>Sphagnales</taxon>
        <taxon>Sphagnaceae</taxon>
        <taxon>Sphagnum</taxon>
    </lineage>
</organism>
<feature type="compositionally biased region" description="Basic and acidic residues" evidence="10">
    <location>
        <begin position="1771"/>
        <end position="1817"/>
    </location>
</feature>
<feature type="compositionally biased region" description="Polar residues" evidence="10">
    <location>
        <begin position="415"/>
        <end position="428"/>
    </location>
</feature>
<feature type="region of interest" description="Disordered" evidence="10">
    <location>
        <begin position="261"/>
        <end position="281"/>
    </location>
</feature>
<feature type="compositionally biased region" description="Basic and acidic residues" evidence="10">
    <location>
        <begin position="1741"/>
        <end position="1765"/>
    </location>
</feature>
<dbReference type="Pfam" id="PF12157">
    <property type="entry name" value="DUF3591"/>
    <property type="match status" value="1"/>
</dbReference>
<evidence type="ECO:0000313" key="14">
    <source>
        <dbReference type="Proteomes" id="UP001497512"/>
    </source>
</evidence>
<dbReference type="Gene3D" id="1.20.920.10">
    <property type="entry name" value="Bromodomain-like"/>
    <property type="match status" value="1"/>
</dbReference>
<dbReference type="SUPFAM" id="SSF54236">
    <property type="entry name" value="Ubiquitin-like"/>
    <property type="match status" value="1"/>
</dbReference>
<dbReference type="InterPro" id="IPR041670">
    <property type="entry name" value="Znf-CCHC_6"/>
</dbReference>
<feature type="compositionally biased region" description="Basic residues" evidence="10">
    <location>
        <begin position="1346"/>
        <end position="1356"/>
    </location>
</feature>
<dbReference type="InterPro" id="IPR036741">
    <property type="entry name" value="TAFII-230_TBP-bd_sf"/>
</dbReference>
<protein>
    <recommendedName>
        <fullName evidence="7">Transcription initiation factor TFIID subunit 1</fullName>
    </recommendedName>
</protein>
<dbReference type="InterPro" id="IPR036427">
    <property type="entry name" value="Bromodomain-like_sf"/>
</dbReference>
<evidence type="ECO:0000259" key="11">
    <source>
        <dbReference type="PROSITE" id="PS50014"/>
    </source>
</evidence>
<keyword evidence="4 8" id="KW-0103">Bromodomain</keyword>
<dbReference type="Gene3D" id="1.10.1100.10">
    <property type="entry name" value="TAFII-230 TBP-binding domain"/>
    <property type="match status" value="1"/>
</dbReference>
<comment type="subcellular location">
    <subcellularLocation>
        <location evidence="1">Nucleus</location>
    </subcellularLocation>
</comment>
<dbReference type="PANTHER" id="PTHR13900:SF0">
    <property type="entry name" value="TRANSCRIPTION INITIATION FACTOR TFIID SUBUNIT 1"/>
    <property type="match status" value="1"/>
</dbReference>
<evidence type="ECO:0000256" key="7">
    <source>
        <dbReference type="ARBA" id="ARBA00040102"/>
    </source>
</evidence>
<reference evidence="13" key="1">
    <citation type="submission" date="2024-02" db="EMBL/GenBank/DDBJ databases">
        <authorList>
            <consortium name="ELIXIR-Norway"/>
            <consortium name="Elixir Norway"/>
        </authorList>
    </citation>
    <scope>NUCLEOTIDE SEQUENCE</scope>
</reference>
<dbReference type="Pfam" id="PF09247">
    <property type="entry name" value="TBP-binding"/>
    <property type="match status" value="1"/>
</dbReference>
<feature type="coiled-coil region" evidence="9">
    <location>
        <begin position="1627"/>
        <end position="1664"/>
    </location>
</feature>
<feature type="compositionally biased region" description="Polar residues" evidence="10">
    <location>
        <begin position="1321"/>
        <end position="1330"/>
    </location>
</feature>
<feature type="region of interest" description="Disordered" evidence="10">
    <location>
        <begin position="1309"/>
        <end position="1356"/>
    </location>
</feature>
<dbReference type="InterPro" id="IPR029071">
    <property type="entry name" value="Ubiquitin-like_domsf"/>
</dbReference>
<evidence type="ECO:0000256" key="4">
    <source>
        <dbReference type="ARBA" id="ARBA00023117"/>
    </source>
</evidence>
<feature type="domain" description="Ubiquitin-like" evidence="12">
    <location>
        <begin position="685"/>
        <end position="762"/>
    </location>
</feature>
<name>A0ABP0UT90_9BRYO</name>
<dbReference type="PROSITE" id="PS50053">
    <property type="entry name" value="UBIQUITIN_2"/>
    <property type="match status" value="1"/>
</dbReference>
<feature type="region of interest" description="Disordered" evidence="10">
    <location>
        <begin position="1387"/>
        <end position="1434"/>
    </location>
</feature>
<evidence type="ECO:0000256" key="8">
    <source>
        <dbReference type="PROSITE-ProRule" id="PRU00035"/>
    </source>
</evidence>
<dbReference type="InterPro" id="IPR022591">
    <property type="entry name" value="TAF1_HAT_dom"/>
</dbReference>
<evidence type="ECO:0000256" key="2">
    <source>
        <dbReference type="ARBA" id="ARBA00009064"/>
    </source>
</evidence>
<evidence type="ECO:0000259" key="12">
    <source>
        <dbReference type="PROSITE" id="PS50053"/>
    </source>
</evidence>
<feature type="compositionally biased region" description="Basic and acidic residues" evidence="10">
    <location>
        <begin position="1506"/>
        <end position="1519"/>
    </location>
</feature>
<evidence type="ECO:0000256" key="6">
    <source>
        <dbReference type="ARBA" id="ARBA00023242"/>
    </source>
</evidence>
<feature type="region of interest" description="Disordered" evidence="10">
    <location>
        <begin position="1692"/>
        <end position="1828"/>
    </location>
</feature>
<dbReference type="Gene3D" id="3.10.20.90">
    <property type="entry name" value="Phosphatidylinositol 3-kinase Catalytic Subunit, Chain A, domain 1"/>
    <property type="match status" value="1"/>
</dbReference>
<dbReference type="EMBL" id="OZ019898">
    <property type="protein sequence ID" value="CAK9229038.1"/>
    <property type="molecule type" value="Genomic_DNA"/>
</dbReference>
<feature type="compositionally biased region" description="Basic and acidic residues" evidence="10">
    <location>
        <begin position="1416"/>
        <end position="1429"/>
    </location>
</feature>
<dbReference type="CDD" id="cd04369">
    <property type="entry name" value="Bromodomain"/>
    <property type="match status" value="1"/>
</dbReference>
<evidence type="ECO:0000256" key="5">
    <source>
        <dbReference type="ARBA" id="ARBA00023163"/>
    </source>
</evidence>
<feature type="compositionally biased region" description="Acidic residues" evidence="10">
    <location>
        <begin position="150"/>
        <end position="163"/>
    </location>
</feature>
<feature type="compositionally biased region" description="Acidic residues" evidence="10">
    <location>
        <begin position="69"/>
        <end position="78"/>
    </location>
</feature>
<evidence type="ECO:0000256" key="9">
    <source>
        <dbReference type="SAM" id="Coils"/>
    </source>
</evidence>
<dbReference type="SUPFAM" id="SSF47370">
    <property type="entry name" value="Bromodomain"/>
    <property type="match status" value="1"/>
</dbReference>
<dbReference type="InterPro" id="IPR018359">
    <property type="entry name" value="Bromodomain_CS"/>
</dbReference>
<dbReference type="InterPro" id="IPR000626">
    <property type="entry name" value="Ubiquitin-like_dom"/>
</dbReference>
<feature type="region of interest" description="Disordered" evidence="10">
    <location>
        <begin position="1227"/>
        <end position="1247"/>
    </location>
</feature>
<dbReference type="PANTHER" id="PTHR13900">
    <property type="entry name" value="TRANSCRIPTION INITIATION FACTOR TFIID"/>
    <property type="match status" value="1"/>
</dbReference>
<keyword evidence="3" id="KW-0805">Transcription regulation</keyword>
<dbReference type="SMART" id="SM00297">
    <property type="entry name" value="BROMO"/>
    <property type="match status" value="1"/>
</dbReference>
<feature type="region of interest" description="Disordered" evidence="10">
    <location>
        <begin position="1495"/>
        <end position="1605"/>
    </location>
</feature>
<dbReference type="Pfam" id="PF15288">
    <property type="entry name" value="zf-CCHC_6"/>
    <property type="match status" value="1"/>
</dbReference>
<dbReference type="InterPro" id="IPR001487">
    <property type="entry name" value="Bromodomain"/>
</dbReference>
<sequence length="2009" mass="226776">MGDMFTVSKERGDEEAQEEDEEEEEEEDEEDEEDEGGEEDDRGDEDGDDDDDDGERRPMGGFMFGNVDDAGDLDEEYFDQDAKEHLSALVHQLGPSLVDIEVYYRRKAENAVDYEDIQEEYEGPEVQLGPQDMQIYAQAALVGQPKLPDEDNYDDDDDDEFDSAEQPAEAASSLDTGDCVARNPETTQNAQTFASAFLEKLGAVQVLSADEVVSSPKALESEARIELPVLCEEDGKTVLRFSELFGVQEPYWVVGHRRGRQKREPIKEKPERVEVDEDGLEEDEETAFKVASQHPGRVWNNVRSETQEIGGDSIATEQDGCALEDESVPRPHEDWLSKHKKSLVPAEPMKREMDLWAADIANWKRQFPSSNFDHLHQQEWETNILWGPVDVTETCRIFNDGQHKNNLAPHKQLDSKSSSKSVQEKTSGTTGLEVISIAEMDVNTQLDSHWLRPFSVECIGQPTVSGAEHIELQKKSRHPQMLRLESQCFASNEEYQEGTDILSHIGSLTLEAKEKNAELTAGDWFDHVLWGNGKYYPSSSPWKPKVIFDLTDRQMVFEISDTKEGHALRLHAAAVVLAPPEKESSLEGGDVSNNAAVSSTRFNISNDKFYTNKKTHQQQKSNAKKRAVHGIKVMHSLPAIKLQTMKPKLSNKDLANFHRPKAIWYPHHNEVAAKEQGRLAAKGPMNIILKTLGGKGSKLHVDASETLQILKVKVAKKLGDLKASEKTKVFYSGKELVEGCTFSQQQVPPNSVLHLVRTKVHPWPKAQRLPGEHKPIRPPGAFKKKSELSVKDGHVALMEYCEERPLLLGNVGMGARLSTYYRKLLPTDATAATLRNERGSWVGVPLPLEPTEDSPFLGEIRPGDTQSSLETNMYRAPVFAHKVATTDFLLVRSAKGKLTLRRIDSIHVVGQQEPHMEVLTPTSKMVQNYIGNRLLTYLYREFRVNEKPGSSPPRLLADELLSQFPSLTEGFMRKRIKHCADLQRVNGEMCWVMRPNFRIPSEEELRRMVTPENVCTYESMQAGLHHLKRMGVQKLTQPTGLSAAMNQLPDEAIALAAASHIERELQITPWNLSSNFVSATMQGRGSLERLEIVGPGDPSGRGLGFSYLRVATRPTNAGALVEKKAAAARGGGAVTGTDADLRRLSMEAAREVLLKFKVSEEEIEKMTRWHRIALVRKLSSEQAASGVRLGAAALNKFARGQRMSFLQLQQQTREKCQDIWDKQVQSLSLPEGDNTDSDGEANGDLDSFAGDLENLLEAEEGDEGGGKKGRREGIRGLGARRRLLQAQLEEDIEDEEAEAAELRRMLMEDDEAEEEQRNKMGGTSSKGNESLSKDLPGDEAGQPLGGKKKRRILKRIIRTRKPDGTYTSKEIIITDPKEVASYLAKKNAAKMAGQKGVDKEGSAKKGSRKPSLNASKKAEKGAPLKDTKSSKLAGKAKVNGKFGRDALTLVCGACGQLGHMRTNKKCPLYMEEGEPVAWQDSGAAAEGLLERQGTKITIRKNRKPTQKMDEQQSFEDKEFLPPISVTGSRKEQKLNRPPPAKLPPPPPAKLPSLKIKIGNINQTAEENSMPPLKKSIAPKSRNINLHDVNGVGDSRGSKTKLGPLKLKVSGRHQKDLQLTWGRGNIEMEDEKRVRERREYELALLEEREREEKEMEKKVTLSNANAVEGTGVKKIRKVMLNIAKKNKNLHMVKEGEEMKWKQEQEPKEKIMKRERKRETHRSLEALEETRQEVEVEMNQRTTESDRHEAERHYPNDIKVRLKPERIQHRKEVKQQRRERDIERERTREREEAKALDIEREKVREREEQMKEEEEQRRENLHRKRGKLKQQKLISAIPEKEMGKGVKRHPNTEISRGMLHAPELTNTAKRPRKRGGEVELSNILEIVVEILRNSDVSYLFRKPVPKKDAPDYLQYVKRPMDLSTIREKIRKLRYKHRDEFKRDVQQITDNAHIYNDYRNPGIPPLADKLLEICDDELNLRDIELAEAESAVERFDEITYSSSKGSRPGTSG</sequence>
<dbReference type="Proteomes" id="UP001497512">
    <property type="component" value="Chromosome 6"/>
</dbReference>
<feature type="compositionally biased region" description="Pro residues" evidence="10">
    <location>
        <begin position="1536"/>
        <end position="1549"/>
    </location>
</feature>